<proteinExistence type="predicted"/>
<accession>A0A834IBI6</accession>
<gene>
    <name evidence="1" type="ORF">GWI33_010712</name>
</gene>
<comment type="caution">
    <text evidence="1">The sequence shown here is derived from an EMBL/GenBank/DDBJ whole genome shotgun (WGS) entry which is preliminary data.</text>
</comment>
<protein>
    <submittedName>
        <fullName evidence="1">Uncharacterized protein</fullName>
    </submittedName>
</protein>
<keyword evidence="2" id="KW-1185">Reference proteome</keyword>
<dbReference type="Proteomes" id="UP000625711">
    <property type="component" value="Unassembled WGS sequence"/>
</dbReference>
<evidence type="ECO:0000313" key="2">
    <source>
        <dbReference type="Proteomes" id="UP000625711"/>
    </source>
</evidence>
<dbReference type="AlphaFoldDB" id="A0A834IBI6"/>
<organism evidence="1 2">
    <name type="scientific">Rhynchophorus ferrugineus</name>
    <name type="common">Red palm weevil</name>
    <name type="synonym">Curculio ferrugineus</name>
    <dbReference type="NCBI Taxonomy" id="354439"/>
    <lineage>
        <taxon>Eukaryota</taxon>
        <taxon>Metazoa</taxon>
        <taxon>Ecdysozoa</taxon>
        <taxon>Arthropoda</taxon>
        <taxon>Hexapoda</taxon>
        <taxon>Insecta</taxon>
        <taxon>Pterygota</taxon>
        <taxon>Neoptera</taxon>
        <taxon>Endopterygota</taxon>
        <taxon>Coleoptera</taxon>
        <taxon>Polyphaga</taxon>
        <taxon>Cucujiformia</taxon>
        <taxon>Curculionidae</taxon>
        <taxon>Dryophthorinae</taxon>
        <taxon>Rhynchophorus</taxon>
    </lineage>
</organism>
<reference evidence="1" key="1">
    <citation type="submission" date="2020-08" db="EMBL/GenBank/DDBJ databases">
        <title>Genome sequencing and assembly of the red palm weevil Rhynchophorus ferrugineus.</title>
        <authorList>
            <person name="Dias G.B."/>
            <person name="Bergman C.M."/>
            <person name="Manee M."/>
        </authorList>
    </citation>
    <scope>NUCLEOTIDE SEQUENCE</scope>
    <source>
        <strain evidence="1">AA-2017</strain>
        <tissue evidence="1">Whole larva</tissue>
    </source>
</reference>
<sequence length="42" mass="5296">IKYRYNILIKNDRDGKQRNMRIPMISFRYVADFLFEHKTEQF</sequence>
<evidence type="ECO:0000313" key="1">
    <source>
        <dbReference type="EMBL" id="KAF7276276.1"/>
    </source>
</evidence>
<name>A0A834IBI6_RHYFE</name>
<feature type="non-terminal residue" evidence="1">
    <location>
        <position position="1"/>
    </location>
</feature>
<dbReference type="EMBL" id="JAACXV010007790">
    <property type="protein sequence ID" value="KAF7276276.1"/>
    <property type="molecule type" value="Genomic_DNA"/>
</dbReference>